<feature type="compositionally biased region" description="Polar residues" evidence="1">
    <location>
        <begin position="41"/>
        <end position="60"/>
    </location>
</feature>
<evidence type="ECO:0000256" key="1">
    <source>
        <dbReference type="SAM" id="MobiDB-lite"/>
    </source>
</evidence>
<dbReference type="OrthoDB" id="299395at2759"/>
<gene>
    <name evidence="2" type="ORF">PGLA1383_LOCUS9610</name>
</gene>
<name>A0A813DQG7_POLGL</name>
<proteinExistence type="predicted"/>
<dbReference type="Proteomes" id="UP000654075">
    <property type="component" value="Unassembled WGS sequence"/>
</dbReference>
<reference evidence="2" key="1">
    <citation type="submission" date="2021-02" db="EMBL/GenBank/DDBJ databases">
        <authorList>
            <person name="Dougan E. K."/>
            <person name="Rhodes N."/>
            <person name="Thang M."/>
            <person name="Chan C."/>
        </authorList>
    </citation>
    <scope>NUCLEOTIDE SEQUENCE</scope>
</reference>
<accession>A0A813DQG7</accession>
<keyword evidence="3" id="KW-1185">Reference proteome</keyword>
<feature type="non-terminal residue" evidence="2">
    <location>
        <position position="108"/>
    </location>
</feature>
<feature type="region of interest" description="Disordered" evidence="1">
    <location>
        <begin position="31"/>
        <end position="67"/>
    </location>
</feature>
<evidence type="ECO:0000313" key="3">
    <source>
        <dbReference type="Proteomes" id="UP000654075"/>
    </source>
</evidence>
<organism evidence="2 3">
    <name type="scientific">Polarella glacialis</name>
    <name type="common">Dinoflagellate</name>
    <dbReference type="NCBI Taxonomy" id="89957"/>
    <lineage>
        <taxon>Eukaryota</taxon>
        <taxon>Sar</taxon>
        <taxon>Alveolata</taxon>
        <taxon>Dinophyceae</taxon>
        <taxon>Suessiales</taxon>
        <taxon>Suessiaceae</taxon>
        <taxon>Polarella</taxon>
    </lineage>
</organism>
<protein>
    <submittedName>
        <fullName evidence="2">Uncharacterized protein</fullName>
    </submittedName>
</protein>
<dbReference type="AlphaFoldDB" id="A0A813DQG7"/>
<sequence length="108" mass="11290">MRQIYLHLRCKTRSAQQLRAVTQEALQGAVGAAKVKDVSKGTASPASTRTSSEGGEQQACSRHETPDAKGCLELSELLRAPSRVGLETMLDAAAARTGHLSASAPGMA</sequence>
<comment type="caution">
    <text evidence="2">The sequence shown here is derived from an EMBL/GenBank/DDBJ whole genome shotgun (WGS) entry which is preliminary data.</text>
</comment>
<evidence type="ECO:0000313" key="2">
    <source>
        <dbReference type="EMBL" id="CAE8590902.1"/>
    </source>
</evidence>
<dbReference type="EMBL" id="CAJNNV010004546">
    <property type="protein sequence ID" value="CAE8590902.1"/>
    <property type="molecule type" value="Genomic_DNA"/>
</dbReference>